<dbReference type="AlphaFoldDB" id="E3L8J4"/>
<dbReference type="GeneID" id="10542676"/>
<reference evidence="3" key="2">
    <citation type="journal article" date="2011" name="Proc. Natl. Acad. Sci. U.S.A.">
        <title>Obligate biotrophy features unraveled by the genomic analysis of rust fungi.</title>
        <authorList>
            <person name="Duplessis S."/>
            <person name="Cuomo C.A."/>
            <person name="Lin Y.-C."/>
            <person name="Aerts A."/>
            <person name="Tisserant E."/>
            <person name="Veneault-Fourrey C."/>
            <person name="Joly D.L."/>
            <person name="Hacquard S."/>
            <person name="Amselem J."/>
            <person name="Cantarel B.L."/>
            <person name="Chiu R."/>
            <person name="Coutinho P.M."/>
            <person name="Feau N."/>
            <person name="Field M."/>
            <person name="Frey P."/>
            <person name="Gelhaye E."/>
            <person name="Goldberg J."/>
            <person name="Grabherr M.G."/>
            <person name="Kodira C.D."/>
            <person name="Kohler A."/>
            <person name="Kuees U."/>
            <person name="Lindquist E.A."/>
            <person name="Lucas S.M."/>
            <person name="Mago R."/>
            <person name="Mauceli E."/>
            <person name="Morin E."/>
            <person name="Murat C."/>
            <person name="Pangilinan J.L."/>
            <person name="Park R."/>
            <person name="Pearson M."/>
            <person name="Quesneville H."/>
            <person name="Rouhier N."/>
            <person name="Sakthikumar S."/>
            <person name="Salamov A.A."/>
            <person name="Schmutz J."/>
            <person name="Selles B."/>
            <person name="Shapiro H."/>
            <person name="Tanguay P."/>
            <person name="Tuskan G.A."/>
            <person name="Henrissat B."/>
            <person name="Van de Peer Y."/>
            <person name="Rouze P."/>
            <person name="Ellis J.G."/>
            <person name="Dodds P.N."/>
            <person name="Schein J.E."/>
            <person name="Zhong S."/>
            <person name="Hamelin R.C."/>
            <person name="Grigoriev I.V."/>
            <person name="Szabo L.J."/>
            <person name="Martin F."/>
        </authorList>
    </citation>
    <scope>NUCLEOTIDE SEQUENCE [LARGE SCALE GENOMIC DNA]</scope>
    <source>
        <strain evidence="3">CRL 75-36-700-3 / race SCCL</strain>
    </source>
</reference>
<protein>
    <submittedName>
        <fullName evidence="2">Uncharacterized protein</fullName>
    </submittedName>
</protein>
<dbReference type="VEuPathDB" id="FungiDB:PGTG_18787"/>
<proteinExistence type="predicted"/>
<keyword evidence="3" id="KW-1185">Reference proteome</keyword>
<dbReference type="HOGENOM" id="CLU_074176_1_1_1"/>
<dbReference type="EMBL" id="DS178375">
    <property type="protein sequence ID" value="EFP92869.1"/>
    <property type="molecule type" value="Genomic_DNA"/>
</dbReference>
<reference key="1">
    <citation type="submission" date="2007-01" db="EMBL/GenBank/DDBJ databases">
        <title>The Genome Sequence of Puccinia graminis f. sp. tritici Strain CRL 75-36-700-3.</title>
        <authorList>
            <consortium name="The Broad Institute Genome Sequencing Platform"/>
            <person name="Birren B."/>
            <person name="Lander E."/>
            <person name="Galagan J."/>
            <person name="Nusbaum C."/>
            <person name="Devon K."/>
            <person name="Cuomo C."/>
            <person name="Jaffe D."/>
            <person name="Butler J."/>
            <person name="Alvarez P."/>
            <person name="Gnerre S."/>
            <person name="Grabherr M."/>
            <person name="Mauceli E."/>
            <person name="Brockman W."/>
            <person name="Young S."/>
            <person name="LaButti K."/>
            <person name="Sykes S."/>
            <person name="DeCaprio D."/>
            <person name="Crawford M."/>
            <person name="Koehrsen M."/>
            <person name="Engels R."/>
            <person name="Montgomery P."/>
            <person name="Pearson M."/>
            <person name="Howarth C."/>
            <person name="Larson L."/>
            <person name="White J."/>
            <person name="Zeng Q."/>
            <person name="Kodira C."/>
            <person name="Yandava C."/>
            <person name="Alvarado L."/>
            <person name="O'Leary S."/>
            <person name="Szabo L."/>
            <person name="Dean R."/>
            <person name="Schein J."/>
        </authorList>
    </citation>
    <scope>NUCLEOTIDE SEQUENCE</scope>
    <source>
        <strain>CRL 75-36-700-3</strain>
    </source>
</reference>
<sequence>MAQNLPQREEAEEGEEEELEVVIDKAPKAFTGEKPLSNNQLTLIDMLIASKKVYMNAKAAEEYEILPQLIEQSIKIFQTVTTFLGWKETRAKIDNWHPHKEKKVAEFWANHAKEQKE</sequence>
<dbReference type="RefSeq" id="XP_003337288.1">
    <property type="nucleotide sequence ID" value="XM_003337240.1"/>
</dbReference>
<dbReference type="Proteomes" id="UP000008783">
    <property type="component" value="Unassembled WGS sequence"/>
</dbReference>
<dbReference type="KEGG" id="pgr:PGTG_18787"/>
<evidence type="ECO:0000313" key="2">
    <source>
        <dbReference type="EMBL" id="EFP92869.1"/>
    </source>
</evidence>
<evidence type="ECO:0000313" key="3">
    <source>
        <dbReference type="Proteomes" id="UP000008783"/>
    </source>
</evidence>
<gene>
    <name evidence="2" type="ORF">PGTG_18787</name>
</gene>
<accession>E3L8J4</accession>
<dbReference type="OrthoDB" id="2513944at2759"/>
<feature type="compositionally biased region" description="Acidic residues" evidence="1">
    <location>
        <begin position="10"/>
        <end position="20"/>
    </location>
</feature>
<feature type="region of interest" description="Disordered" evidence="1">
    <location>
        <begin position="1"/>
        <end position="20"/>
    </location>
</feature>
<organism evidence="2 3">
    <name type="scientific">Puccinia graminis f. sp. tritici (strain CRL 75-36-700-3 / race SCCL)</name>
    <name type="common">Black stem rust fungus</name>
    <dbReference type="NCBI Taxonomy" id="418459"/>
    <lineage>
        <taxon>Eukaryota</taxon>
        <taxon>Fungi</taxon>
        <taxon>Dikarya</taxon>
        <taxon>Basidiomycota</taxon>
        <taxon>Pucciniomycotina</taxon>
        <taxon>Pucciniomycetes</taxon>
        <taxon>Pucciniales</taxon>
        <taxon>Pucciniaceae</taxon>
        <taxon>Puccinia</taxon>
    </lineage>
</organism>
<dbReference type="InParanoid" id="E3L8J4"/>
<name>E3L8J4_PUCGT</name>
<evidence type="ECO:0000256" key="1">
    <source>
        <dbReference type="SAM" id="MobiDB-lite"/>
    </source>
</evidence>